<keyword evidence="3" id="KW-1133">Transmembrane helix</keyword>
<evidence type="ECO:0000256" key="3">
    <source>
        <dbReference type="SAM" id="Phobius"/>
    </source>
</evidence>
<dbReference type="Gene3D" id="3.20.20.370">
    <property type="entry name" value="Glycoside hydrolase/deacetylase"/>
    <property type="match status" value="1"/>
</dbReference>
<dbReference type="EMBL" id="QWGE01000001">
    <property type="protein sequence ID" value="RIJ42308.1"/>
    <property type="molecule type" value="Genomic_DNA"/>
</dbReference>
<feature type="domain" description="NodB homology" evidence="4">
    <location>
        <begin position="82"/>
        <end position="369"/>
    </location>
</feature>
<dbReference type="InterPro" id="IPR002509">
    <property type="entry name" value="NODB_dom"/>
</dbReference>
<comment type="caution">
    <text evidence="5">The sequence shown here is derived from an EMBL/GenBank/DDBJ whole genome shotgun (WGS) entry which is preliminary data.</text>
</comment>
<comment type="subcellular location">
    <subcellularLocation>
        <location evidence="1">Secreted</location>
    </subcellularLocation>
</comment>
<proteinExistence type="predicted"/>
<keyword evidence="6" id="KW-1185">Reference proteome</keyword>
<dbReference type="OrthoDB" id="9778320at2"/>
<dbReference type="PANTHER" id="PTHR34216:SF3">
    <property type="entry name" value="POLY-BETA-1,6-N-ACETYL-D-GLUCOSAMINE N-DEACETYLASE"/>
    <property type="match status" value="1"/>
</dbReference>
<dbReference type="Proteomes" id="UP000266005">
    <property type="component" value="Unassembled WGS sequence"/>
</dbReference>
<dbReference type="InterPro" id="IPR051398">
    <property type="entry name" value="Polysacch_Deacetylase"/>
</dbReference>
<protein>
    <submittedName>
        <fullName evidence="5">Polysaccharide deacetylase family protein</fullName>
    </submittedName>
</protein>
<dbReference type="AlphaFoldDB" id="A0A399SGH8"/>
<feature type="transmembrane region" description="Helical" evidence="3">
    <location>
        <begin position="6"/>
        <end position="23"/>
    </location>
</feature>
<dbReference type="GO" id="GO:0016810">
    <property type="term" value="F:hydrolase activity, acting on carbon-nitrogen (but not peptide) bonds"/>
    <property type="evidence" value="ECO:0007669"/>
    <property type="project" value="InterPro"/>
</dbReference>
<dbReference type="PANTHER" id="PTHR34216">
    <property type="match status" value="1"/>
</dbReference>
<gene>
    <name evidence="5" type="ORF">D1627_00055</name>
</gene>
<accession>A0A399SGH8</accession>
<dbReference type="PROSITE" id="PS51677">
    <property type="entry name" value="NODB"/>
    <property type="match status" value="1"/>
</dbReference>
<evidence type="ECO:0000256" key="1">
    <source>
        <dbReference type="ARBA" id="ARBA00004613"/>
    </source>
</evidence>
<evidence type="ECO:0000259" key="4">
    <source>
        <dbReference type="PROSITE" id="PS51677"/>
    </source>
</evidence>
<dbReference type="GO" id="GO:0005975">
    <property type="term" value="P:carbohydrate metabolic process"/>
    <property type="evidence" value="ECO:0007669"/>
    <property type="project" value="InterPro"/>
</dbReference>
<evidence type="ECO:0000313" key="5">
    <source>
        <dbReference type="EMBL" id="RIJ42308.1"/>
    </source>
</evidence>
<dbReference type="InterPro" id="IPR011330">
    <property type="entry name" value="Glyco_hydro/deAcase_b/a-brl"/>
</dbReference>
<evidence type="ECO:0000313" key="6">
    <source>
        <dbReference type="Proteomes" id="UP000266005"/>
    </source>
</evidence>
<dbReference type="SUPFAM" id="SSF88713">
    <property type="entry name" value="Glycoside hydrolase/deacetylase"/>
    <property type="match status" value="1"/>
</dbReference>
<keyword evidence="3" id="KW-0472">Membrane</keyword>
<evidence type="ECO:0000256" key="2">
    <source>
        <dbReference type="ARBA" id="ARBA00022729"/>
    </source>
</evidence>
<sequence>MKGIVRYILAYALANLMIGIGLVRRAKRKALSGEHILSIYFHKPTAREFEDCLLWLKGNGFVFLSTANIYGIAKQEEPFPKGGVVLTVDDGWISNETCIADIADKYGVPVTIFVSTGPVEQGNYWWSYIEEGNKRRISKLSIDDLKHVANSDRLAMVERLKRRISLPREAMTKEQVQKISTSPYITIGAHTVTHPILNNCPDKQVFEELSQSKRKLEQWIGKDVEFFAYPNGDYTAREILILYQQSYKLAFTVHPEFLKPEKLKYTYELPRFEVIEGAPFAEAICRMVGIWEPFMNNVRRLMTSDRANPRPNLQEQDIRKLYGKSKLGYLKPSTKSGISDALFLTIMYIFYKLPDTCRNLYAILLVEEN</sequence>
<dbReference type="GO" id="GO:0005576">
    <property type="term" value="C:extracellular region"/>
    <property type="evidence" value="ECO:0007669"/>
    <property type="project" value="UniProtKB-SubCell"/>
</dbReference>
<dbReference type="Pfam" id="PF01522">
    <property type="entry name" value="Polysacc_deac_1"/>
    <property type="match status" value="1"/>
</dbReference>
<keyword evidence="2" id="KW-0732">Signal</keyword>
<keyword evidence="3" id="KW-0812">Transmembrane</keyword>
<dbReference type="CDD" id="cd10918">
    <property type="entry name" value="CE4_NodB_like_5s_6s"/>
    <property type="match status" value="1"/>
</dbReference>
<organism evidence="5 6">
    <name type="scientific">Pontibacter oryzae</name>
    <dbReference type="NCBI Taxonomy" id="2304593"/>
    <lineage>
        <taxon>Bacteria</taxon>
        <taxon>Pseudomonadati</taxon>
        <taxon>Bacteroidota</taxon>
        <taxon>Cytophagia</taxon>
        <taxon>Cytophagales</taxon>
        <taxon>Hymenobacteraceae</taxon>
        <taxon>Pontibacter</taxon>
    </lineage>
</organism>
<name>A0A399SGH8_9BACT</name>
<reference evidence="6" key="1">
    <citation type="submission" date="2018-08" db="EMBL/GenBank/DDBJ databases">
        <title>Mucilaginibacter sp. MYSH2.</title>
        <authorList>
            <person name="Seo T."/>
        </authorList>
    </citation>
    <scope>NUCLEOTIDE SEQUENCE [LARGE SCALE GENOMIC DNA]</scope>
    <source>
        <strain evidence="6">KIRAN</strain>
    </source>
</reference>